<dbReference type="GO" id="GO:0009166">
    <property type="term" value="P:nucleotide catabolic process"/>
    <property type="evidence" value="ECO:0007669"/>
    <property type="project" value="InterPro"/>
</dbReference>
<dbReference type="Gene3D" id="3.90.780.10">
    <property type="entry name" value="5'-Nucleotidase, C-terminal domain"/>
    <property type="match status" value="1"/>
</dbReference>
<evidence type="ECO:0000256" key="1">
    <source>
        <dbReference type="ARBA" id="ARBA00022729"/>
    </source>
</evidence>
<evidence type="ECO:0000259" key="5">
    <source>
        <dbReference type="Pfam" id="PF00149"/>
    </source>
</evidence>
<evidence type="ECO:0000256" key="4">
    <source>
        <dbReference type="SAM" id="Phobius"/>
    </source>
</evidence>
<dbReference type="AlphaFoldDB" id="A0A926D078"/>
<feature type="transmembrane region" description="Helical" evidence="4">
    <location>
        <begin position="593"/>
        <end position="612"/>
    </location>
</feature>
<keyword evidence="2" id="KW-0378">Hydrolase</keyword>
<protein>
    <submittedName>
        <fullName evidence="7">5'-nucleotidase C-terminal domain-containing protein</fullName>
    </submittedName>
</protein>
<dbReference type="InterPro" id="IPR008334">
    <property type="entry name" value="5'-Nucleotdase_C"/>
</dbReference>
<gene>
    <name evidence="7" type="ORF">H8699_07950</name>
</gene>
<feature type="region of interest" description="Disordered" evidence="3">
    <location>
        <begin position="534"/>
        <end position="588"/>
    </location>
</feature>
<dbReference type="InterPro" id="IPR006179">
    <property type="entry name" value="5_nucleotidase/apyrase"/>
</dbReference>
<dbReference type="Proteomes" id="UP000654279">
    <property type="component" value="Unassembled WGS sequence"/>
</dbReference>
<organism evidence="7 8">
    <name type="scientific">Luoshenia tenuis</name>
    <dbReference type="NCBI Taxonomy" id="2763654"/>
    <lineage>
        <taxon>Bacteria</taxon>
        <taxon>Bacillati</taxon>
        <taxon>Bacillota</taxon>
        <taxon>Clostridia</taxon>
        <taxon>Christensenellales</taxon>
        <taxon>Christensenellaceae</taxon>
        <taxon>Luoshenia</taxon>
    </lineage>
</organism>
<keyword evidence="8" id="KW-1185">Reference proteome</keyword>
<dbReference type="GO" id="GO:0000166">
    <property type="term" value="F:nucleotide binding"/>
    <property type="evidence" value="ECO:0007669"/>
    <property type="project" value="UniProtKB-KW"/>
</dbReference>
<dbReference type="PRINTS" id="PR01607">
    <property type="entry name" value="APYRASEFAMLY"/>
</dbReference>
<keyword evidence="2" id="KW-0547">Nucleotide-binding</keyword>
<feature type="compositionally biased region" description="Low complexity" evidence="3">
    <location>
        <begin position="541"/>
        <end position="580"/>
    </location>
</feature>
<keyword evidence="4" id="KW-0812">Transmembrane</keyword>
<keyword evidence="1 2" id="KW-0732">Signal</keyword>
<dbReference type="Gene3D" id="3.60.21.10">
    <property type="match status" value="1"/>
</dbReference>
<proteinExistence type="inferred from homology"/>
<evidence type="ECO:0000313" key="8">
    <source>
        <dbReference type="Proteomes" id="UP000654279"/>
    </source>
</evidence>
<dbReference type="EMBL" id="JACRSO010000003">
    <property type="protein sequence ID" value="MBC8529358.1"/>
    <property type="molecule type" value="Genomic_DNA"/>
</dbReference>
<dbReference type="CDD" id="cd00845">
    <property type="entry name" value="MPP_UshA_N_like"/>
    <property type="match status" value="1"/>
</dbReference>
<dbReference type="InterPro" id="IPR036907">
    <property type="entry name" value="5'-Nucleotdase_C_sf"/>
</dbReference>
<comment type="similarity">
    <text evidence="2">Belongs to the 5'-nucleotidase family.</text>
</comment>
<dbReference type="InterPro" id="IPR004843">
    <property type="entry name" value="Calcineurin-like_PHP"/>
</dbReference>
<keyword evidence="4" id="KW-1133">Transmembrane helix</keyword>
<feature type="signal peptide" evidence="2">
    <location>
        <begin position="1"/>
        <end position="24"/>
    </location>
</feature>
<evidence type="ECO:0000256" key="3">
    <source>
        <dbReference type="SAM" id="MobiDB-lite"/>
    </source>
</evidence>
<dbReference type="SUPFAM" id="SSF56300">
    <property type="entry name" value="Metallo-dependent phosphatases"/>
    <property type="match status" value="1"/>
</dbReference>
<keyword evidence="4" id="KW-0472">Membrane</keyword>
<dbReference type="InterPro" id="IPR029052">
    <property type="entry name" value="Metallo-depent_PP-like"/>
</dbReference>
<accession>A0A926D078</accession>
<evidence type="ECO:0000313" key="7">
    <source>
        <dbReference type="EMBL" id="MBC8529358.1"/>
    </source>
</evidence>
<evidence type="ECO:0000259" key="6">
    <source>
        <dbReference type="Pfam" id="PF02872"/>
    </source>
</evidence>
<name>A0A926D078_9FIRM</name>
<dbReference type="SUPFAM" id="SSF55816">
    <property type="entry name" value="5'-nucleotidase (syn. UDP-sugar hydrolase), C-terminal domain"/>
    <property type="match status" value="1"/>
</dbReference>
<feature type="chain" id="PRO_5038170553" evidence="2">
    <location>
        <begin position="25"/>
        <end position="624"/>
    </location>
</feature>
<feature type="domain" description="5'-Nucleotidase C-terminal" evidence="6">
    <location>
        <begin position="321"/>
        <end position="488"/>
    </location>
</feature>
<sequence>MKKKLLSLLLSISMLLSLSGFALAAPEEGNAQTTVKIVHTNDLHGYYTATSRGQIGFSALKAVIDREQPALVLDAGDTFHGQAFATVEKGASIAQLMAAVGYDATTPGNHDWRYGKDQLKALGQGRSFKILAANVVTDSASAFFDAPYLVKDVVASDNTPLRIGVFGVIDDAFYTSTPPAHVAGLQFLPEADKANEIAQILRDVENCDIVIALTHQADLPGFVSALHGVDAVIAGHEHLLIDTVYPDADGREVPVVEAGYYFQNIGVLTLAFDPASGRVNASATTARFLSASDVAGLSDPAIDQTISSIVELQEPLLNREIGQSTRALPYSWEELRVSEQAIGRLVTNAYRNATGADVAIENAGGIRAGLPEGQIVYKDMISISPYGNTLVVRQLTGQQLLNVLEHAIDIGIQCDAVYTLQKQAVANGEDPYQYAWPENSGSYLQFSGISATYDVTRPAGSRVVQAQIGGAPLDPVRTYSVATNSYVIADAEYPDIVSAPTQYEISTCEEALIKFIQTGDFEKGLDVPGLVALVPEPAQPTPSATVTPAPTESAQASPAPSGTASPSAAPTAQPSPAPTGVSSPDTGDDAQTYPLLALMLAALVAANIVLAIRQHTRAKEDTRR</sequence>
<dbReference type="RefSeq" id="WP_249285213.1">
    <property type="nucleotide sequence ID" value="NZ_JACRSO010000003.1"/>
</dbReference>
<dbReference type="Pfam" id="PF00149">
    <property type="entry name" value="Metallophos"/>
    <property type="match status" value="1"/>
</dbReference>
<dbReference type="PANTHER" id="PTHR11575:SF24">
    <property type="entry name" value="5'-NUCLEOTIDASE"/>
    <property type="match status" value="1"/>
</dbReference>
<dbReference type="Pfam" id="PF02872">
    <property type="entry name" value="5_nucleotid_C"/>
    <property type="match status" value="1"/>
</dbReference>
<feature type="domain" description="Calcineurin-like phosphoesterase" evidence="5">
    <location>
        <begin position="36"/>
        <end position="238"/>
    </location>
</feature>
<evidence type="ECO:0000256" key="2">
    <source>
        <dbReference type="RuleBase" id="RU362119"/>
    </source>
</evidence>
<comment type="caution">
    <text evidence="7">The sequence shown here is derived from an EMBL/GenBank/DDBJ whole genome shotgun (WGS) entry which is preliminary data.</text>
</comment>
<dbReference type="PANTHER" id="PTHR11575">
    <property type="entry name" value="5'-NUCLEOTIDASE-RELATED"/>
    <property type="match status" value="1"/>
</dbReference>
<dbReference type="GO" id="GO:0016787">
    <property type="term" value="F:hydrolase activity"/>
    <property type="evidence" value="ECO:0007669"/>
    <property type="project" value="UniProtKB-KW"/>
</dbReference>
<reference evidence="7" key="1">
    <citation type="submission" date="2020-08" db="EMBL/GenBank/DDBJ databases">
        <title>Genome public.</title>
        <authorList>
            <person name="Liu C."/>
            <person name="Sun Q."/>
        </authorList>
    </citation>
    <scope>NUCLEOTIDE SEQUENCE</scope>
    <source>
        <strain evidence="7">NSJ-44</strain>
    </source>
</reference>